<gene>
    <name evidence="4" type="ORF">EDB92DRAFT_1348003</name>
</gene>
<keyword evidence="5" id="KW-1185">Reference proteome</keyword>
<feature type="compositionally biased region" description="Pro residues" evidence="2">
    <location>
        <begin position="66"/>
        <end position="88"/>
    </location>
</feature>
<dbReference type="Pfam" id="PF00076">
    <property type="entry name" value="RRM_1"/>
    <property type="match status" value="1"/>
</dbReference>
<feature type="compositionally biased region" description="Basic and acidic residues" evidence="2">
    <location>
        <begin position="439"/>
        <end position="450"/>
    </location>
</feature>
<feature type="domain" description="RRM" evidence="3">
    <location>
        <begin position="584"/>
        <end position="663"/>
    </location>
</feature>
<dbReference type="InterPro" id="IPR000504">
    <property type="entry name" value="RRM_dom"/>
</dbReference>
<dbReference type="InterPro" id="IPR035979">
    <property type="entry name" value="RBD_domain_sf"/>
</dbReference>
<reference evidence="4" key="1">
    <citation type="submission" date="2022-01" db="EMBL/GenBank/DDBJ databases">
        <title>Comparative genomics reveals a dynamic genome evolution in the ectomycorrhizal milk-cap (Lactarius) mushrooms.</title>
        <authorList>
            <consortium name="DOE Joint Genome Institute"/>
            <person name="Lebreton A."/>
            <person name="Tang N."/>
            <person name="Kuo A."/>
            <person name="LaButti K."/>
            <person name="Drula E."/>
            <person name="Barry K."/>
            <person name="Clum A."/>
            <person name="Lipzen A."/>
            <person name="Mousain D."/>
            <person name="Ng V."/>
            <person name="Wang R."/>
            <person name="Wang X."/>
            <person name="Dai Y."/>
            <person name="Henrissat B."/>
            <person name="Grigoriev I.V."/>
            <person name="Guerin-Laguette A."/>
            <person name="Yu F."/>
            <person name="Martin F.M."/>
        </authorList>
    </citation>
    <scope>NUCLEOTIDE SEQUENCE</scope>
    <source>
        <strain evidence="4">QP</strain>
    </source>
</reference>
<feature type="domain" description="RRM" evidence="3">
    <location>
        <begin position="175"/>
        <end position="247"/>
    </location>
</feature>
<accession>A0AAD4QAY4</accession>
<evidence type="ECO:0000259" key="3">
    <source>
        <dbReference type="SMART" id="SM00360"/>
    </source>
</evidence>
<dbReference type="InterPro" id="IPR012677">
    <property type="entry name" value="Nucleotide-bd_a/b_plait_sf"/>
</dbReference>
<dbReference type="InterPro" id="IPR007201">
    <property type="entry name" value="Mei2-like_Rrm_C"/>
</dbReference>
<dbReference type="GO" id="GO:0003723">
    <property type="term" value="F:RNA binding"/>
    <property type="evidence" value="ECO:0007669"/>
    <property type="project" value="UniProtKB-KW"/>
</dbReference>
<name>A0AAD4QAY4_9AGAM</name>
<evidence type="ECO:0000313" key="4">
    <source>
        <dbReference type="EMBL" id="KAH8985715.1"/>
    </source>
</evidence>
<feature type="compositionally biased region" description="Basic and acidic residues" evidence="2">
    <location>
        <begin position="738"/>
        <end position="751"/>
    </location>
</feature>
<evidence type="ECO:0000313" key="5">
    <source>
        <dbReference type="Proteomes" id="UP001201163"/>
    </source>
</evidence>
<organism evidence="4 5">
    <name type="scientific">Lactarius akahatsu</name>
    <dbReference type="NCBI Taxonomy" id="416441"/>
    <lineage>
        <taxon>Eukaryota</taxon>
        <taxon>Fungi</taxon>
        <taxon>Dikarya</taxon>
        <taxon>Basidiomycota</taxon>
        <taxon>Agaricomycotina</taxon>
        <taxon>Agaricomycetes</taxon>
        <taxon>Russulales</taxon>
        <taxon>Russulaceae</taxon>
        <taxon>Lactarius</taxon>
    </lineage>
</organism>
<dbReference type="Gene3D" id="3.30.70.330">
    <property type="match status" value="1"/>
</dbReference>
<feature type="region of interest" description="Disordered" evidence="2">
    <location>
        <begin position="1"/>
        <end position="164"/>
    </location>
</feature>
<sequence length="751" mass="83192">MRGFGNASGRTAQRLHPSPSLPNLCVHTQSHVHRASDPPLASIATPTGNRVHLGPLDLAPSRIPQKSPPLSPCSSPRRPPLPLTPPLTPSSLNDGASQGGLPATPTDLDPTNAALWRQKSKHHPQNGPRSSDSDELIGDVTPTDRPYAPLTQSKQPDSKSPLSRYLRLDSLPSRILLISNVPKTVTNEGIKTAFAPYGASKGIWTGHLQSLGIVILAFHDLRHAENACRAVRSGKAHIVLGGVLRAIQLHSGFISVAEARDLTGNPSPVTEIEEEAAFLIQIKDHSTQPSTVRSILDRFGTLLAFREWHPRSGDGQWFYVEYYDVRETQAAFQDLHDRPHVLGTQFTLYTTKLLPPSHRSVPAPPTPTQALGLNLKNVIPFPSTDSPIMEDPPSSRFTRPRSASAEAGDGVKAFSLASTRLAEDLRRRITAPPDWEPEFVDRPGERRRSQSFDASQCVVGAQESYPTLDNHTIDSCANACGTPEAAFGHGRIAAYDVHPYTQSFIPTGPTTYAPEYILPRPAYGHTPRRATPSQSHQPSSRVPSRAPQGHPKFRMPPVHEPAEQQMDNNLNTARIENGQDMRTTVMIKNIPNKMTDKDLMTFIERVCPRRIDFFYLRMDFKNGCNVGYAFVNFITVDDLLRFAKARLGVKWNMYASEKVLQMSYANYQGKEALIEKFKNSAIMDERESWRPKIFHSSGPQVGQPEPFPAPTHQRRKERSAHNRGALYVPGAARLHSGGRVEEHDRGERSLR</sequence>
<dbReference type="PANTHER" id="PTHR23189">
    <property type="entry name" value="RNA RECOGNITION MOTIF-CONTAINING"/>
    <property type="match status" value="1"/>
</dbReference>
<feature type="compositionally biased region" description="Polar residues" evidence="2">
    <location>
        <begin position="531"/>
        <end position="542"/>
    </location>
</feature>
<evidence type="ECO:0000256" key="1">
    <source>
        <dbReference type="ARBA" id="ARBA00022884"/>
    </source>
</evidence>
<dbReference type="AlphaFoldDB" id="A0AAD4QAY4"/>
<comment type="caution">
    <text evidence="4">The sequence shown here is derived from an EMBL/GenBank/DDBJ whole genome shotgun (WGS) entry which is preliminary data.</text>
</comment>
<evidence type="ECO:0000256" key="2">
    <source>
        <dbReference type="SAM" id="MobiDB-lite"/>
    </source>
</evidence>
<dbReference type="EMBL" id="JAKELL010000061">
    <property type="protein sequence ID" value="KAH8985715.1"/>
    <property type="molecule type" value="Genomic_DNA"/>
</dbReference>
<feature type="region of interest" description="Disordered" evidence="2">
    <location>
        <begin position="384"/>
        <end position="409"/>
    </location>
</feature>
<dbReference type="Pfam" id="PF04059">
    <property type="entry name" value="RRM_2"/>
    <property type="match status" value="1"/>
</dbReference>
<proteinExistence type="predicted"/>
<feature type="region of interest" description="Disordered" evidence="2">
    <location>
        <begin position="516"/>
        <end position="562"/>
    </location>
</feature>
<dbReference type="SUPFAM" id="SSF54928">
    <property type="entry name" value="RNA-binding domain, RBD"/>
    <property type="match status" value="2"/>
</dbReference>
<protein>
    <submittedName>
        <fullName evidence="4">RNA recognition motif 2-domain-containing protein</fullName>
    </submittedName>
</protein>
<keyword evidence="1" id="KW-0694">RNA-binding</keyword>
<dbReference type="Proteomes" id="UP001201163">
    <property type="component" value="Unassembled WGS sequence"/>
</dbReference>
<feature type="region of interest" description="Disordered" evidence="2">
    <location>
        <begin position="434"/>
        <end position="456"/>
    </location>
</feature>
<feature type="compositionally biased region" description="Polar residues" evidence="2">
    <location>
        <begin position="150"/>
        <end position="161"/>
    </location>
</feature>
<dbReference type="SMART" id="SM00360">
    <property type="entry name" value="RRM"/>
    <property type="match status" value="2"/>
</dbReference>
<feature type="region of interest" description="Disordered" evidence="2">
    <location>
        <begin position="693"/>
        <end position="751"/>
    </location>
</feature>